<organism evidence="2 3">
    <name type="scientific">Olleya namhaensis</name>
    <dbReference type="NCBI Taxonomy" id="1144750"/>
    <lineage>
        <taxon>Bacteria</taxon>
        <taxon>Pseudomonadati</taxon>
        <taxon>Bacteroidota</taxon>
        <taxon>Flavobacteriia</taxon>
        <taxon>Flavobacteriales</taxon>
        <taxon>Flavobacteriaceae</taxon>
    </lineage>
</organism>
<evidence type="ECO:0000313" key="3">
    <source>
        <dbReference type="Proteomes" id="UP000199559"/>
    </source>
</evidence>
<feature type="chain" id="PRO_5011784910" evidence="1">
    <location>
        <begin position="22"/>
        <end position="356"/>
    </location>
</feature>
<keyword evidence="3" id="KW-1185">Reference proteome</keyword>
<reference evidence="3" key="1">
    <citation type="submission" date="2016-10" db="EMBL/GenBank/DDBJ databases">
        <authorList>
            <person name="Varghese N."/>
            <person name="Submissions S."/>
        </authorList>
    </citation>
    <scope>NUCLEOTIDE SEQUENCE [LARGE SCALE GENOMIC DNA]</scope>
    <source>
        <strain evidence="3">DSM 28881</strain>
    </source>
</reference>
<name>A0A1I3SJ14_9FLAO</name>
<accession>A0A1I3SJ14</accession>
<protein>
    <submittedName>
        <fullName evidence="2">Uncharacterized protein</fullName>
    </submittedName>
</protein>
<evidence type="ECO:0000313" key="2">
    <source>
        <dbReference type="EMBL" id="SFJ58410.1"/>
    </source>
</evidence>
<dbReference type="AlphaFoldDB" id="A0A1I3SJ14"/>
<dbReference type="STRING" id="1144750.SAMN05443431_11093"/>
<sequence>MKSFKIILTVTCSFFIQTALAQTPTGAEMLGLNNVPTAELANVTAPIIGSLLFNPTDQNVYMYTTAGWTTINNANDLDGDTTNELNTTVVLNGTNLETTDAGGTITTNLASLTSTVTPVVTTGNTIATHTSGTTTTNITESNTSLVQNATSATGEITYTNESGIANTAQVIAAETDNQIEVGANGGAYLGPTVYTGTFIISGEGTTTVTGIPFQPSQVTFVANANVESLDIDSDNAVGDNARGISNSFGTMNGFARNTNGTLVQQSMYSGGHGNSINDNSRYASSSNCIGVRYGDQNGSSLGKIEGAFNAFTPDGFTIAVNYTNGVITVNSTTATVNVQPGDVNNESLLVMYTAYK</sequence>
<dbReference type="Proteomes" id="UP000199559">
    <property type="component" value="Unassembled WGS sequence"/>
</dbReference>
<dbReference type="RefSeq" id="WP_090841971.1">
    <property type="nucleotide sequence ID" value="NZ_FORM01000010.1"/>
</dbReference>
<feature type="signal peptide" evidence="1">
    <location>
        <begin position="1"/>
        <end position="21"/>
    </location>
</feature>
<dbReference type="EMBL" id="FORM01000010">
    <property type="protein sequence ID" value="SFJ58410.1"/>
    <property type="molecule type" value="Genomic_DNA"/>
</dbReference>
<proteinExistence type="predicted"/>
<gene>
    <name evidence="2" type="ORF">SAMN05443431_11093</name>
</gene>
<evidence type="ECO:0000256" key="1">
    <source>
        <dbReference type="SAM" id="SignalP"/>
    </source>
</evidence>
<keyword evidence="1" id="KW-0732">Signal</keyword>